<protein>
    <submittedName>
        <fullName evidence="1">Uncharacterized protein</fullName>
    </submittedName>
</protein>
<proteinExistence type="predicted"/>
<keyword evidence="2" id="KW-1185">Reference proteome</keyword>
<dbReference type="EMBL" id="JFGV01000002">
    <property type="protein sequence ID" value="EYU17158.1"/>
    <property type="molecule type" value="Genomic_DNA"/>
</dbReference>
<accession>A0A022PQP2</accession>
<evidence type="ECO:0000313" key="1">
    <source>
        <dbReference type="EMBL" id="EYU17158.1"/>
    </source>
</evidence>
<dbReference type="AlphaFoldDB" id="A0A022PQP2"/>
<organism evidence="1 2">
    <name type="scientific">Photorhabdus aegyptia</name>
    <dbReference type="NCBI Taxonomy" id="2805098"/>
    <lineage>
        <taxon>Bacteria</taxon>
        <taxon>Pseudomonadati</taxon>
        <taxon>Pseudomonadota</taxon>
        <taxon>Gammaproteobacteria</taxon>
        <taxon>Enterobacterales</taxon>
        <taxon>Morganellaceae</taxon>
        <taxon>Photorhabdus</taxon>
    </lineage>
</organism>
<name>A0A022PQP2_9GAMM</name>
<reference evidence="1 2" key="1">
    <citation type="submission" date="2014-03" db="EMBL/GenBank/DDBJ databases">
        <title>Draft Genome of Photorhabdus luminescens BA1, an Egyptian Isolate.</title>
        <authorList>
            <person name="Ghazal S."/>
            <person name="Hurst S.G.IV."/>
            <person name="Morris K."/>
            <person name="Thomas K."/>
            <person name="Tisa L.S."/>
        </authorList>
    </citation>
    <scope>NUCLEOTIDE SEQUENCE [LARGE SCALE GENOMIC DNA]</scope>
    <source>
        <strain evidence="1 2">BA1</strain>
    </source>
</reference>
<sequence>MKKNYVISPQIINTIKMNNELRGIQDSSSNFIYSNLATKKSIRSFKQLFYYERFYDH</sequence>
<evidence type="ECO:0000313" key="2">
    <source>
        <dbReference type="Proteomes" id="UP000023464"/>
    </source>
</evidence>
<comment type="caution">
    <text evidence="1">The sequence shown here is derived from an EMBL/GenBank/DDBJ whole genome shotgun (WGS) entry which is preliminary data.</text>
</comment>
<gene>
    <name evidence="1" type="ORF">BA1DRAFT_00217</name>
</gene>
<dbReference type="Proteomes" id="UP000023464">
    <property type="component" value="Unassembled WGS sequence"/>
</dbReference>